<dbReference type="Proteomes" id="UP000225706">
    <property type="component" value="Unassembled WGS sequence"/>
</dbReference>
<dbReference type="AlphaFoldDB" id="A0A2B4SHT2"/>
<feature type="domain" description="GIY-YIG" evidence="2">
    <location>
        <begin position="738"/>
        <end position="822"/>
    </location>
</feature>
<protein>
    <recommendedName>
        <fullName evidence="6">Reverse transcriptase domain-containing protein</fullName>
    </recommendedName>
</protein>
<evidence type="ECO:0000313" key="5">
    <source>
        <dbReference type="Proteomes" id="UP000225706"/>
    </source>
</evidence>
<keyword evidence="1" id="KW-0472">Membrane</keyword>
<proteinExistence type="predicted"/>
<dbReference type="SUPFAM" id="SSF82771">
    <property type="entry name" value="GIY-YIG endonuclease"/>
    <property type="match status" value="1"/>
</dbReference>
<feature type="transmembrane region" description="Helical" evidence="1">
    <location>
        <begin position="12"/>
        <end position="34"/>
    </location>
</feature>
<gene>
    <name evidence="4" type="ORF">AWC38_SpisGene7287</name>
</gene>
<feature type="domain" description="Reverse transcriptase" evidence="3">
    <location>
        <begin position="351"/>
        <end position="592"/>
    </location>
</feature>
<organism evidence="4 5">
    <name type="scientific">Stylophora pistillata</name>
    <name type="common">Smooth cauliflower coral</name>
    <dbReference type="NCBI Taxonomy" id="50429"/>
    <lineage>
        <taxon>Eukaryota</taxon>
        <taxon>Metazoa</taxon>
        <taxon>Cnidaria</taxon>
        <taxon>Anthozoa</taxon>
        <taxon>Hexacorallia</taxon>
        <taxon>Scleractinia</taxon>
        <taxon>Astrocoeniina</taxon>
        <taxon>Pocilloporidae</taxon>
        <taxon>Stylophora</taxon>
    </lineage>
</organism>
<evidence type="ECO:0000259" key="3">
    <source>
        <dbReference type="PROSITE" id="PS50878"/>
    </source>
</evidence>
<sequence>MKAAVAAIIRLGYVNIAFKVISLLVNLMLLGSIVLCDNCKRLAYTWLVWSMFEFFFNFGVILFFVLVWNGFAVFLLIKGIVWLLSIYLIVVVYSYIEDLRAHPIRPGNSEQQEPRCGISMAKFKSNSHCPSRTSAGFSSSSNGWKWTTSTWGGGPVGGCKGYSVGGSGGGDGGGSGDGECGGSGGGDGGGSGGANCGGSGGGDCGGSGGGDCGGYGGGDCGGFGGGDSGGGGCGGDPNLKELAASTLRSIALNYIQRKSPNPPKALVKALNLLKERDDIVITRPDKGSGTVVMDKEEYLRLLRQASIADTSKFTSIDPNRPKTRGRPPKHFHPLLQKEKELKAVLHQVLPEKLAESLSPKGSRLAHLYGLPKTHKPTLSMRPILSASGTYNYKLAKWLEEKLKPLSMNEYTIDDALVFSKEIREHPVLEGDILASYDVTSLFTNVPVQETINILVEKAFTDNWFNSTYDLNLQKDQLTQLLRMASTDQLFQFDGQLYEQCEGVAMGSPLGPLLANVFMCHLEERLSNDDLIPSYYKRYVDDTLAIMPGLDVAVSFLNVLNGLHPSIHFTMELSNNDSIPFIGTLITKNGNKLETQVYRKPTNTGLLLHFQSHTDLRYKKCLIKTMVHRAKELSSTHQAFVDECRHLKSMFHRLGYPSSLVNFIIDKCDYSSTPDTKTKSVETLRVSIPFKDQISVNIAKRQMRDLSSKIGIDVQPVYTSKKLEQDLKLKEIKPRILNQHSVVYCFKCDLCDSNYVGYTTRHLFQRIADHRYSAIGRHLRDAHGNIDLLNESQFRMLKKCGTKWDCLVYEMLYIRTIRPNLNTQSDSIRAKLFV</sequence>
<dbReference type="Pfam" id="PF00078">
    <property type="entry name" value="RVT_1"/>
    <property type="match status" value="1"/>
</dbReference>
<dbReference type="InterPro" id="IPR000305">
    <property type="entry name" value="GIY-YIG_endonuc"/>
</dbReference>
<dbReference type="PANTHER" id="PTHR21301:SF10">
    <property type="entry name" value="REVERSE TRANSCRIPTASE DOMAIN-CONTAINING PROTEIN"/>
    <property type="match status" value="1"/>
</dbReference>
<dbReference type="Pfam" id="PF26215">
    <property type="entry name" value="HTH_animal"/>
    <property type="match status" value="1"/>
</dbReference>
<keyword evidence="1" id="KW-1133">Transmembrane helix</keyword>
<dbReference type="EMBL" id="LSMT01000091">
    <property type="protein sequence ID" value="PFX28042.1"/>
    <property type="molecule type" value="Genomic_DNA"/>
</dbReference>
<dbReference type="InterPro" id="IPR000477">
    <property type="entry name" value="RT_dom"/>
</dbReference>
<reference evidence="5" key="1">
    <citation type="journal article" date="2017" name="bioRxiv">
        <title>Comparative analysis of the genomes of Stylophora pistillata and Acropora digitifera provides evidence for extensive differences between species of corals.</title>
        <authorList>
            <person name="Voolstra C.R."/>
            <person name="Li Y."/>
            <person name="Liew Y.J."/>
            <person name="Baumgarten S."/>
            <person name="Zoccola D."/>
            <person name="Flot J.-F."/>
            <person name="Tambutte S."/>
            <person name="Allemand D."/>
            <person name="Aranda M."/>
        </authorList>
    </citation>
    <scope>NUCLEOTIDE SEQUENCE [LARGE SCALE GENOMIC DNA]</scope>
</reference>
<comment type="caution">
    <text evidence="4">The sequence shown here is derived from an EMBL/GenBank/DDBJ whole genome shotgun (WGS) entry which is preliminary data.</text>
</comment>
<evidence type="ECO:0000259" key="2">
    <source>
        <dbReference type="PROSITE" id="PS50164"/>
    </source>
</evidence>
<evidence type="ECO:0000256" key="1">
    <source>
        <dbReference type="SAM" id="Phobius"/>
    </source>
</evidence>
<dbReference type="PANTHER" id="PTHR21301">
    <property type="entry name" value="REVERSE TRANSCRIPTASE"/>
    <property type="match status" value="1"/>
</dbReference>
<dbReference type="InterPro" id="IPR058912">
    <property type="entry name" value="HTH_animal"/>
</dbReference>
<dbReference type="OrthoDB" id="5986405at2759"/>
<name>A0A2B4SHT2_STYPI</name>
<keyword evidence="5" id="KW-1185">Reference proteome</keyword>
<feature type="transmembrane region" description="Helical" evidence="1">
    <location>
        <begin position="75"/>
        <end position="96"/>
    </location>
</feature>
<dbReference type="InterPro" id="IPR035901">
    <property type="entry name" value="GIY-YIG_endonuc_sf"/>
</dbReference>
<dbReference type="PROSITE" id="PS50164">
    <property type="entry name" value="GIY_YIG"/>
    <property type="match status" value="1"/>
</dbReference>
<feature type="transmembrane region" description="Helical" evidence="1">
    <location>
        <begin position="46"/>
        <end position="68"/>
    </location>
</feature>
<keyword evidence="1" id="KW-0812">Transmembrane</keyword>
<evidence type="ECO:0008006" key="6">
    <source>
        <dbReference type="Google" id="ProtNLM"/>
    </source>
</evidence>
<accession>A0A2B4SHT2</accession>
<evidence type="ECO:0000313" key="4">
    <source>
        <dbReference type="EMBL" id="PFX28042.1"/>
    </source>
</evidence>
<dbReference type="PROSITE" id="PS50878">
    <property type="entry name" value="RT_POL"/>
    <property type="match status" value="1"/>
</dbReference>